<dbReference type="PANTHER" id="PTHR11706:SF33">
    <property type="entry name" value="NATURAL RESISTANCE-ASSOCIATED MACROPHAGE PROTEIN 2"/>
    <property type="match status" value="1"/>
</dbReference>
<evidence type="ECO:0000256" key="7">
    <source>
        <dbReference type="SAM" id="Phobius"/>
    </source>
</evidence>
<dbReference type="Pfam" id="PF01566">
    <property type="entry name" value="Nramp"/>
    <property type="match status" value="3"/>
</dbReference>
<dbReference type="RefSeq" id="WP_145054273.1">
    <property type="nucleotide sequence ID" value="NZ_CP036433.1"/>
</dbReference>
<dbReference type="GO" id="GO:0034755">
    <property type="term" value="P:iron ion transmembrane transport"/>
    <property type="evidence" value="ECO:0007669"/>
    <property type="project" value="TreeGrafter"/>
</dbReference>
<dbReference type="GO" id="GO:0005886">
    <property type="term" value="C:plasma membrane"/>
    <property type="evidence" value="ECO:0007669"/>
    <property type="project" value="TreeGrafter"/>
</dbReference>
<feature type="transmembrane region" description="Helical" evidence="7">
    <location>
        <begin position="297"/>
        <end position="318"/>
    </location>
</feature>
<feature type="transmembrane region" description="Helical" evidence="7">
    <location>
        <begin position="504"/>
        <end position="524"/>
    </location>
</feature>
<reference evidence="8 9" key="1">
    <citation type="submission" date="2019-02" db="EMBL/GenBank/DDBJ databases">
        <title>Deep-cultivation of Planctomycetes and their phenomic and genomic characterization uncovers novel biology.</title>
        <authorList>
            <person name="Wiegand S."/>
            <person name="Jogler M."/>
            <person name="Boedeker C."/>
            <person name="Pinto D."/>
            <person name="Vollmers J."/>
            <person name="Rivas-Marin E."/>
            <person name="Kohn T."/>
            <person name="Peeters S.H."/>
            <person name="Heuer A."/>
            <person name="Rast P."/>
            <person name="Oberbeckmann S."/>
            <person name="Bunk B."/>
            <person name="Jeske O."/>
            <person name="Meyerdierks A."/>
            <person name="Storesund J.E."/>
            <person name="Kallscheuer N."/>
            <person name="Luecker S."/>
            <person name="Lage O.M."/>
            <person name="Pohl T."/>
            <person name="Merkel B.J."/>
            <person name="Hornburger P."/>
            <person name="Mueller R.-W."/>
            <person name="Bruemmer F."/>
            <person name="Labrenz M."/>
            <person name="Spormann A.M."/>
            <person name="Op den Camp H."/>
            <person name="Overmann J."/>
            <person name="Amann R."/>
            <person name="Jetten M.S.M."/>
            <person name="Mascher T."/>
            <person name="Medema M.H."/>
            <person name="Devos D.P."/>
            <person name="Kaster A.-K."/>
            <person name="Ovreas L."/>
            <person name="Rohde M."/>
            <person name="Galperin M.Y."/>
            <person name="Jogler C."/>
        </authorList>
    </citation>
    <scope>NUCLEOTIDE SEQUENCE [LARGE SCALE GENOMIC DNA]</scope>
    <source>
        <strain evidence="8 9">Pla85_3_4</strain>
    </source>
</reference>
<dbReference type="OrthoDB" id="9787548at2"/>
<dbReference type="GO" id="GO:0015293">
    <property type="term" value="F:symporter activity"/>
    <property type="evidence" value="ECO:0007669"/>
    <property type="project" value="UniProtKB-KW"/>
</dbReference>
<feature type="transmembrane region" description="Helical" evidence="7">
    <location>
        <begin position="531"/>
        <end position="554"/>
    </location>
</feature>
<evidence type="ECO:0000256" key="4">
    <source>
        <dbReference type="ARBA" id="ARBA00022847"/>
    </source>
</evidence>
<keyword evidence="3 7" id="KW-0812">Transmembrane</keyword>
<feature type="transmembrane region" description="Helical" evidence="7">
    <location>
        <begin position="254"/>
        <end position="277"/>
    </location>
</feature>
<comment type="subcellular location">
    <subcellularLocation>
        <location evidence="1">Membrane</location>
        <topology evidence="1">Multi-pass membrane protein</topology>
    </subcellularLocation>
</comment>
<dbReference type="InterPro" id="IPR001046">
    <property type="entry name" value="NRAMP_fam"/>
</dbReference>
<name>A0A518DUN8_9BACT</name>
<keyword evidence="9" id="KW-1185">Reference proteome</keyword>
<evidence type="ECO:0000256" key="3">
    <source>
        <dbReference type="ARBA" id="ARBA00022692"/>
    </source>
</evidence>
<evidence type="ECO:0000256" key="2">
    <source>
        <dbReference type="ARBA" id="ARBA00022448"/>
    </source>
</evidence>
<feature type="transmembrane region" description="Helical" evidence="7">
    <location>
        <begin position="162"/>
        <end position="184"/>
    </location>
</feature>
<organism evidence="8 9">
    <name type="scientific">Lignipirellula cremea</name>
    <dbReference type="NCBI Taxonomy" id="2528010"/>
    <lineage>
        <taxon>Bacteria</taxon>
        <taxon>Pseudomonadati</taxon>
        <taxon>Planctomycetota</taxon>
        <taxon>Planctomycetia</taxon>
        <taxon>Pirellulales</taxon>
        <taxon>Pirellulaceae</taxon>
        <taxon>Lignipirellula</taxon>
    </lineage>
</organism>
<evidence type="ECO:0000256" key="1">
    <source>
        <dbReference type="ARBA" id="ARBA00004141"/>
    </source>
</evidence>
<dbReference type="GO" id="GO:0015086">
    <property type="term" value="F:cadmium ion transmembrane transporter activity"/>
    <property type="evidence" value="ECO:0007669"/>
    <property type="project" value="TreeGrafter"/>
</dbReference>
<keyword evidence="2" id="KW-0813">Transport</keyword>
<feature type="transmembrane region" description="Helical" evidence="7">
    <location>
        <begin position="464"/>
        <end position="492"/>
    </location>
</feature>
<feature type="transmembrane region" description="Helical" evidence="7">
    <location>
        <begin position="136"/>
        <end position="156"/>
    </location>
</feature>
<dbReference type="PANTHER" id="PTHR11706">
    <property type="entry name" value="SOLUTE CARRIER PROTEIN FAMILY 11 MEMBER"/>
    <property type="match status" value="1"/>
</dbReference>
<proteinExistence type="predicted"/>
<feature type="transmembrane region" description="Helical" evidence="7">
    <location>
        <begin position="569"/>
        <end position="593"/>
    </location>
</feature>
<gene>
    <name evidence="8" type="primary">mntH</name>
    <name evidence="8" type="ORF">Pla8534_33640</name>
</gene>
<feature type="transmembrane region" description="Helical" evidence="7">
    <location>
        <begin position="48"/>
        <end position="70"/>
    </location>
</feature>
<dbReference type="AlphaFoldDB" id="A0A518DUN8"/>
<evidence type="ECO:0000256" key="6">
    <source>
        <dbReference type="ARBA" id="ARBA00023136"/>
    </source>
</evidence>
<dbReference type="EMBL" id="CP036433">
    <property type="protein sequence ID" value="QDU95549.1"/>
    <property type="molecule type" value="Genomic_DNA"/>
</dbReference>
<keyword evidence="4" id="KW-0769">Symport</keyword>
<dbReference type="GO" id="GO:0005384">
    <property type="term" value="F:manganese ion transmembrane transporter activity"/>
    <property type="evidence" value="ECO:0007669"/>
    <property type="project" value="TreeGrafter"/>
</dbReference>
<protein>
    <submittedName>
        <fullName evidence="8">Divalent metal cation transporter MntH</fullName>
    </submittedName>
</protein>
<evidence type="ECO:0000313" key="8">
    <source>
        <dbReference type="EMBL" id="QDU95549.1"/>
    </source>
</evidence>
<feature type="transmembrane region" description="Helical" evidence="7">
    <location>
        <begin position="90"/>
        <end position="115"/>
    </location>
</feature>
<feature type="transmembrane region" description="Helical" evidence="7">
    <location>
        <begin position="12"/>
        <end position="36"/>
    </location>
</feature>
<evidence type="ECO:0000313" key="9">
    <source>
        <dbReference type="Proteomes" id="UP000317648"/>
    </source>
</evidence>
<keyword evidence="5 7" id="KW-1133">Transmembrane helix</keyword>
<accession>A0A518DUN8</accession>
<keyword evidence="6 7" id="KW-0472">Membrane</keyword>
<sequence>MNDPTPSSPPSIWRFLRAIGPAFIVASVVVGPGSVLSSSSVGRDNGFSMVWVVLLASAMMACMVALGARLGVVLKGTLCEELTARLGRPFTALVGLTIFLIASGYQFGNNLGVLAALSPLFADSKGEHAILSAQNLVLLLLNTAIIGFLFLFRHLYKPVELLMKVLVGAMLIAFFCNFFFLLIFGSGDPDVKAAAIVDSGAAQVSETLTPATTPAADPEEAKVGTAETKVATAETKVATAEVKSKAAVEESSQVNLLAIIALIGTTLVVPAAFYQAYLVREKGWGMEELKDGLVDSLAGVVVLASITLVIMLTAALAFHGKDDVYRLQLQVAAADAEAGDDAPGSRRFQSGSISAIPGLSLQHSQTGDIEAVLEVKQGKIAIDPDVAKKGGPADGLTVKQGKEEKEKKTLTLIGSVANINTALATLTYQSDQGADDQLTIRTDVSFQNVADVGRQLEPLFGTKAVLLFSSGIFAAAFSSFLINALIGGSMFADGLGLGGRMDGVAARVFTSIALLIGMLVAMFVPASQRVYCIVIAQAAVIIGLPLIALAMVYLSLQPDLQGDRKTPKWLVAGSIFSLLFITVSAGVAAYKFFDKYLS</sequence>
<dbReference type="KEGG" id="lcre:Pla8534_33640"/>
<evidence type="ECO:0000256" key="5">
    <source>
        <dbReference type="ARBA" id="ARBA00022989"/>
    </source>
</evidence>
<dbReference type="Proteomes" id="UP000317648">
    <property type="component" value="Chromosome"/>
</dbReference>